<dbReference type="InterPro" id="IPR035437">
    <property type="entry name" value="SNase_OB-fold_sf"/>
</dbReference>
<gene>
    <name evidence="2" type="ORF">C6Y53_19620</name>
</gene>
<dbReference type="InterPro" id="IPR016071">
    <property type="entry name" value="Staphylococal_nuclease_OB-fold"/>
</dbReference>
<accession>A0A5C2H1U7</accession>
<dbReference type="Proteomes" id="UP000237655">
    <property type="component" value="Plasmid p1"/>
</dbReference>
<dbReference type="PROSITE" id="PS50830">
    <property type="entry name" value="TNASE_3"/>
    <property type="match status" value="1"/>
</dbReference>
<dbReference type="KEGG" id="thas:C6Y53_19620"/>
<name>A0A5C2H1U7_9RHOB</name>
<evidence type="ECO:0000313" key="3">
    <source>
        <dbReference type="Proteomes" id="UP000237655"/>
    </source>
</evidence>
<feature type="domain" description="TNase-like" evidence="1">
    <location>
        <begin position="35"/>
        <end position="126"/>
    </location>
</feature>
<evidence type="ECO:0000259" key="1">
    <source>
        <dbReference type="PROSITE" id="PS50830"/>
    </source>
</evidence>
<proteinExistence type="predicted"/>
<keyword evidence="3" id="KW-1185">Reference proteome</keyword>
<reference evidence="2 3" key="1">
    <citation type="submission" date="2019-09" db="EMBL/GenBank/DDBJ databases">
        <title>Novel bacterium SH-1.</title>
        <authorList>
            <person name="Kim Y.-S."/>
            <person name="Kim K.-H."/>
        </authorList>
    </citation>
    <scope>NUCLEOTIDE SEQUENCE [LARGE SCALE GENOMIC DNA]</scope>
    <source>
        <strain evidence="2 3">SH-1</strain>
        <plasmid evidence="2 3">p1</plasmid>
    </source>
</reference>
<dbReference type="Pfam" id="PF00565">
    <property type="entry name" value="SNase"/>
    <property type="match status" value="1"/>
</dbReference>
<protein>
    <submittedName>
        <fullName evidence="2">Thermonuclease family protein</fullName>
    </submittedName>
</protein>
<dbReference type="EMBL" id="CP043619">
    <property type="protein sequence ID" value="QEP30428.1"/>
    <property type="molecule type" value="Genomic_DNA"/>
</dbReference>
<evidence type="ECO:0000313" key="2">
    <source>
        <dbReference type="EMBL" id="QEP30428.1"/>
    </source>
</evidence>
<keyword evidence="2" id="KW-0614">Plasmid</keyword>
<sequence length="142" mass="14810">MKLLLPCALVAASLALDRCGGEEGERLVLPSGEIRVVDGDTVAHGTTSYRLTGFDTPETHRARCAAETALGDRAARRLAQLIGEAGALELTVRARPDRYGRRLARAVAGNQEIGALLIAEGLARPYAGGARQPWCGSGTGGS</sequence>
<dbReference type="AlphaFoldDB" id="A0A5C2H1U7"/>
<organism evidence="2 3">
    <name type="scientific">Pukyongiella litopenaei</name>
    <dbReference type="NCBI Taxonomy" id="2605946"/>
    <lineage>
        <taxon>Bacteria</taxon>
        <taxon>Pseudomonadati</taxon>
        <taxon>Pseudomonadota</taxon>
        <taxon>Alphaproteobacteria</taxon>
        <taxon>Rhodobacterales</taxon>
        <taxon>Paracoccaceae</taxon>
        <taxon>Pukyongiella</taxon>
    </lineage>
</organism>
<dbReference type="Gene3D" id="2.40.50.90">
    <property type="match status" value="1"/>
</dbReference>
<geneLocation type="plasmid" evidence="2 3">
    <name>p1</name>
</geneLocation>
<dbReference type="RefSeq" id="WP_149615643.1">
    <property type="nucleotide sequence ID" value="NZ_CP043619.1"/>
</dbReference>
<dbReference type="SUPFAM" id="SSF50199">
    <property type="entry name" value="Staphylococcal nuclease"/>
    <property type="match status" value="1"/>
</dbReference>